<sequence length="302" mass="32426">MSDYGHDVAFGVLLEPPVDRAQDAVALAELAEHVGLDVVSLADHPYWPDRLDTLALLSAMTVRTSRVTVMSNMANLPLRPPTTLARTAATLDILGGGRFELGLATGAQQMWDQIEGDGGPRRNAGQSVEALEEAVQIIRALWTSQTPVSFAGTHYHVEGVTPGPAPVHKMGIWLGAYQPRMLRVVGRRADGWVPSSPFMPPEYLPTANSLIDAAAEGAGRSPSAVRRGYNIEGQFSSGSGFLEGPAKVWAEQLTELVLDQGISTFILYRAADADTIRRFAAEVAPAVRDMVAIERSRAAPSM</sequence>
<keyword evidence="1" id="KW-0560">Oxidoreductase</keyword>
<dbReference type="AlphaFoldDB" id="A0A3M0I9H0"/>
<gene>
    <name evidence="3" type="ORF">CTZ28_23930</name>
</gene>
<dbReference type="InterPro" id="IPR036661">
    <property type="entry name" value="Luciferase-like_sf"/>
</dbReference>
<dbReference type="EMBL" id="PENI01000016">
    <property type="protein sequence ID" value="RMB83413.1"/>
    <property type="molecule type" value="Genomic_DNA"/>
</dbReference>
<dbReference type="PANTHER" id="PTHR43244:SF1">
    <property type="entry name" value="5,10-METHYLENETETRAHYDROMETHANOPTERIN REDUCTASE"/>
    <property type="match status" value="1"/>
</dbReference>
<dbReference type="Gene3D" id="3.20.20.30">
    <property type="entry name" value="Luciferase-like domain"/>
    <property type="match status" value="1"/>
</dbReference>
<organism evidence="3 4">
    <name type="scientific">Streptomyces shenzhenensis</name>
    <dbReference type="NCBI Taxonomy" id="943815"/>
    <lineage>
        <taxon>Bacteria</taxon>
        <taxon>Bacillati</taxon>
        <taxon>Actinomycetota</taxon>
        <taxon>Actinomycetes</taxon>
        <taxon>Kitasatosporales</taxon>
        <taxon>Streptomycetaceae</taxon>
        <taxon>Streptomyces</taxon>
    </lineage>
</organism>
<dbReference type="SUPFAM" id="SSF51679">
    <property type="entry name" value="Bacterial luciferase-like"/>
    <property type="match status" value="1"/>
</dbReference>
<dbReference type="InterPro" id="IPR011251">
    <property type="entry name" value="Luciferase-like_dom"/>
</dbReference>
<evidence type="ECO:0000259" key="2">
    <source>
        <dbReference type="Pfam" id="PF00296"/>
    </source>
</evidence>
<protein>
    <submittedName>
        <fullName evidence="3">LLM class flavin-dependent oxidoreductase</fullName>
    </submittedName>
</protein>
<comment type="caution">
    <text evidence="3">The sequence shown here is derived from an EMBL/GenBank/DDBJ whole genome shotgun (WGS) entry which is preliminary data.</text>
</comment>
<reference evidence="3 4" key="1">
    <citation type="submission" date="2017-11" db="EMBL/GenBank/DDBJ databases">
        <title>Draft genome of actinobacteria isolated from guarana (Paullinia cupana (Mart.) Ducke.</title>
        <authorList>
            <person name="Siqueira K.A."/>
            <person name="Liotti R.G."/>
            <person name="Mendes T.A.O."/>
            <person name="Soares M.A."/>
        </authorList>
    </citation>
    <scope>NUCLEOTIDE SEQUENCE [LARGE SCALE GENOMIC DNA]</scope>
    <source>
        <strain evidence="3 4">193</strain>
    </source>
</reference>
<evidence type="ECO:0000313" key="3">
    <source>
        <dbReference type="EMBL" id="RMB83413.1"/>
    </source>
</evidence>
<name>A0A3M0I9H0_9ACTN</name>
<dbReference type="RefSeq" id="WP_121891767.1">
    <property type="nucleotide sequence ID" value="NZ_PENI01000016.1"/>
</dbReference>
<dbReference type="InterPro" id="IPR050564">
    <property type="entry name" value="F420-G6PD/mer"/>
</dbReference>
<evidence type="ECO:0000313" key="4">
    <source>
        <dbReference type="Proteomes" id="UP000270471"/>
    </source>
</evidence>
<dbReference type="OrthoDB" id="9775082at2"/>
<dbReference type="Pfam" id="PF00296">
    <property type="entry name" value="Bac_luciferase"/>
    <property type="match status" value="1"/>
</dbReference>
<feature type="domain" description="Luciferase-like" evidence="2">
    <location>
        <begin position="17"/>
        <end position="230"/>
    </location>
</feature>
<proteinExistence type="predicted"/>
<accession>A0A3M0I9H0</accession>
<dbReference type="Proteomes" id="UP000270471">
    <property type="component" value="Unassembled WGS sequence"/>
</dbReference>
<keyword evidence="4" id="KW-1185">Reference proteome</keyword>
<evidence type="ECO:0000256" key="1">
    <source>
        <dbReference type="ARBA" id="ARBA00023002"/>
    </source>
</evidence>
<dbReference type="PANTHER" id="PTHR43244">
    <property type="match status" value="1"/>
</dbReference>
<dbReference type="GO" id="GO:0016705">
    <property type="term" value="F:oxidoreductase activity, acting on paired donors, with incorporation or reduction of molecular oxygen"/>
    <property type="evidence" value="ECO:0007669"/>
    <property type="project" value="InterPro"/>
</dbReference>